<dbReference type="PANTHER" id="PTHR22906:SF43">
    <property type="entry name" value="PROPERDIN"/>
    <property type="match status" value="1"/>
</dbReference>
<comment type="caution">
    <text evidence="8">The sequence shown here is derived from an EMBL/GenBank/DDBJ whole genome shotgun (WGS) entry which is preliminary data.</text>
</comment>
<evidence type="ECO:0000256" key="2">
    <source>
        <dbReference type="ARBA" id="ARBA00022525"/>
    </source>
</evidence>
<feature type="region of interest" description="Disordered" evidence="7">
    <location>
        <begin position="169"/>
        <end position="196"/>
    </location>
</feature>
<dbReference type="InterPro" id="IPR052065">
    <property type="entry name" value="Compl_asym_regulator"/>
</dbReference>
<keyword evidence="9" id="KW-1185">Reference proteome</keyword>
<dbReference type="SUPFAM" id="SSF82895">
    <property type="entry name" value="TSP-1 type 1 repeat"/>
    <property type="match status" value="1"/>
</dbReference>
<protein>
    <submittedName>
        <fullName evidence="8">Uncharacterized protein</fullName>
    </submittedName>
</protein>
<name>A0AA36DLE4_CYLNA</name>
<feature type="coiled-coil region" evidence="6">
    <location>
        <begin position="411"/>
        <end position="445"/>
    </location>
</feature>
<keyword evidence="6" id="KW-0175">Coiled coil</keyword>
<evidence type="ECO:0000256" key="6">
    <source>
        <dbReference type="SAM" id="Coils"/>
    </source>
</evidence>
<evidence type="ECO:0000313" key="9">
    <source>
        <dbReference type="Proteomes" id="UP001176961"/>
    </source>
</evidence>
<dbReference type="InterPro" id="IPR036383">
    <property type="entry name" value="TSP1_rpt_sf"/>
</dbReference>
<evidence type="ECO:0000256" key="3">
    <source>
        <dbReference type="ARBA" id="ARBA00022729"/>
    </source>
</evidence>
<keyword evidence="2" id="KW-0964">Secreted</keyword>
<dbReference type="PROSITE" id="PS50092">
    <property type="entry name" value="TSP1"/>
    <property type="match status" value="2"/>
</dbReference>
<evidence type="ECO:0000256" key="7">
    <source>
        <dbReference type="SAM" id="MobiDB-lite"/>
    </source>
</evidence>
<keyword evidence="5" id="KW-1015">Disulfide bond</keyword>
<keyword evidence="4" id="KW-0677">Repeat</keyword>
<dbReference type="Proteomes" id="UP001176961">
    <property type="component" value="Unassembled WGS sequence"/>
</dbReference>
<dbReference type="EMBL" id="CATQJL010000001">
    <property type="protein sequence ID" value="CAJ0589856.1"/>
    <property type="molecule type" value="Genomic_DNA"/>
</dbReference>
<evidence type="ECO:0000313" key="8">
    <source>
        <dbReference type="EMBL" id="CAJ0589856.1"/>
    </source>
</evidence>
<dbReference type="InterPro" id="IPR000884">
    <property type="entry name" value="TSP1_rpt"/>
</dbReference>
<proteinExistence type="predicted"/>
<organism evidence="8 9">
    <name type="scientific">Cylicocyclus nassatus</name>
    <name type="common">Nematode worm</name>
    <dbReference type="NCBI Taxonomy" id="53992"/>
    <lineage>
        <taxon>Eukaryota</taxon>
        <taxon>Metazoa</taxon>
        <taxon>Ecdysozoa</taxon>
        <taxon>Nematoda</taxon>
        <taxon>Chromadorea</taxon>
        <taxon>Rhabditida</taxon>
        <taxon>Rhabditina</taxon>
        <taxon>Rhabditomorpha</taxon>
        <taxon>Strongyloidea</taxon>
        <taxon>Strongylidae</taxon>
        <taxon>Cylicocyclus</taxon>
    </lineage>
</organism>
<evidence type="ECO:0000256" key="1">
    <source>
        <dbReference type="ARBA" id="ARBA00004613"/>
    </source>
</evidence>
<accession>A0AA36DLE4</accession>
<reference evidence="8" key="1">
    <citation type="submission" date="2023-07" db="EMBL/GenBank/DDBJ databases">
        <authorList>
            <consortium name="CYATHOMIX"/>
        </authorList>
    </citation>
    <scope>NUCLEOTIDE SEQUENCE</scope>
    <source>
        <strain evidence="8">N/A</strain>
    </source>
</reference>
<sequence length="612" mass="67627">MSSVISSSWSMWSPWSFCSNNVMVRVRACSTVRGYKCAGHNKEFQSCDSSLLRTPQKPAGSDVDVVDPYSEDRRIAMKQLYQDYEVEVPDSEKGEKAPPRVRPASPAEPREPTVIAQYARRFPQPPSSEGLQVVPPGGGKSVELSHDTNEQVPAGEFAINMSEPTFLSTTYPTTTSTSVTQTTTATTTERSTTTEPLKPLTEPVLYYASTDEPPSSDEAAVPERVEPQLPNTRGSEVSVSFGREQLPPETSISFGKEQLPIGGMDEQFQEDEEAETDMSEDEFLGPFTATAPSTFSPFSTTEPQTTTTTTVTATVAPPVPLQHVLGVSRQKPQMAANIKPTSFVVSAVQVPVKNVVAAPEPINAPLRAQSSEYEKENLRGKQSRRQRLKKLNRRAKLRSLVVSHPGSHLKMKSDRRKIHDVENEIEELRKRIRKTKRKLAAAQTTTTPAAEEPADIGVDGDTARALEWMIANAAKMVNERSNGPLVDNLPVERVDADSDTEITHLPSGVQVISEQNQFVLKEDASNDPVVKVDRRVNSGERRVVDSGERDTGAEWSEWSKCNCGTQTRKSTCPATQSQVLGADYRHRRRQRRSVACIPEFETRPCRSTICQQ</sequence>
<evidence type="ECO:0000256" key="5">
    <source>
        <dbReference type="ARBA" id="ARBA00023157"/>
    </source>
</evidence>
<dbReference type="PANTHER" id="PTHR22906">
    <property type="entry name" value="PROPERDIN"/>
    <property type="match status" value="1"/>
</dbReference>
<dbReference type="AlphaFoldDB" id="A0AA36DLE4"/>
<comment type="subcellular location">
    <subcellularLocation>
        <location evidence="1">Secreted</location>
    </subcellularLocation>
</comment>
<evidence type="ECO:0000256" key="4">
    <source>
        <dbReference type="ARBA" id="ARBA00022737"/>
    </source>
</evidence>
<feature type="region of interest" description="Disordered" evidence="7">
    <location>
        <begin position="87"/>
        <end position="110"/>
    </location>
</feature>
<keyword evidence="3" id="KW-0732">Signal</keyword>
<gene>
    <name evidence="8" type="ORF">CYNAS_LOCUS1839</name>
</gene>